<evidence type="ECO:0000313" key="2">
    <source>
        <dbReference type="EMBL" id="QQR30275.1"/>
    </source>
</evidence>
<accession>A0AA92QWL0</accession>
<proteinExistence type="predicted"/>
<name>A0AA92QWL0_9FIRM</name>
<dbReference type="Proteomes" id="UP000596035">
    <property type="component" value="Chromosome"/>
</dbReference>
<gene>
    <name evidence="2" type="ORF">I5Q82_00545</name>
</gene>
<reference evidence="2 3" key="1">
    <citation type="submission" date="2020-11" db="EMBL/GenBank/DDBJ databases">
        <title>Closed and high quality bacterial genomes of the OMM12 community.</title>
        <authorList>
            <person name="Marbouty M."/>
            <person name="Lamy-Besnier Q."/>
            <person name="Debarbieux L."/>
            <person name="Koszul R."/>
        </authorList>
    </citation>
    <scope>NUCLEOTIDE SEQUENCE [LARGE SCALE GENOMIC DNA]</scope>
    <source>
        <strain evidence="2 3">KB18</strain>
    </source>
</reference>
<protein>
    <submittedName>
        <fullName evidence="2">Uncharacterized protein</fullName>
    </submittedName>
</protein>
<evidence type="ECO:0000256" key="1">
    <source>
        <dbReference type="SAM" id="MobiDB-lite"/>
    </source>
</evidence>
<organism evidence="2 3">
    <name type="scientific">Acutalibacter muris</name>
    <dbReference type="NCBI Taxonomy" id="1796620"/>
    <lineage>
        <taxon>Bacteria</taxon>
        <taxon>Bacillati</taxon>
        <taxon>Bacillota</taxon>
        <taxon>Clostridia</taxon>
        <taxon>Eubacteriales</taxon>
        <taxon>Acutalibacteraceae</taxon>
        <taxon>Acutalibacter</taxon>
    </lineage>
</organism>
<evidence type="ECO:0000313" key="3">
    <source>
        <dbReference type="Proteomes" id="UP000596035"/>
    </source>
</evidence>
<dbReference type="RefSeq" id="WP_066541167.1">
    <property type="nucleotide sequence ID" value="NZ_CP021422.1"/>
</dbReference>
<sequence>MNRAERRRLEKQGKKDPTMTIKASELEAMKQKERQKALDAVLPLLLGLPVKVLKEKYGWGTQKRLPDFADALLEAYEESSKNERSMEDLMKQVEQDCGIRFSEDEVCSMKE</sequence>
<feature type="region of interest" description="Disordered" evidence="1">
    <location>
        <begin position="1"/>
        <end position="22"/>
    </location>
</feature>
<dbReference type="EMBL" id="CP065321">
    <property type="protein sequence ID" value="QQR30275.1"/>
    <property type="molecule type" value="Genomic_DNA"/>
</dbReference>
<feature type="compositionally biased region" description="Basic and acidic residues" evidence="1">
    <location>
        <begin position="7"/>
        <end position="17"/>
    </location>
</feature>
<dbReference type="AlphaFoldDB" id="A0AA92QWL0"/>